<sequence>MDDSQGDRARFSALEEKLRKAAEENSLLAAENSSPAKKNRQVESSVQADSQFDERKQAE</sequence>
<reference evidence="1 2" key="1">
    <citation type="journal article" date="2023" name="ACS Omega">
        <title>Identification of the Neoaspergillic Acid Biosynthesis Gene Cluster by Establishing an In Vitro CRISPR-Ribonucleoprotein Genetic System in Aspergillus melleus.</title>
        <authorList>
            <person name="Yuan B."/>
            <person name="Grau M.F."/>
            <person name="Murata R.M."/>
            <person name="Torok T."/>
            <person name="Venkateswaran K."/>
            <person name="Stajich J.E."/>
            <person name="Wang C.C.C."/>
        </authorList>
    </citation>
    <scope>NUCLEOTIDE SEQUENCE [LARGE SCALE GENOMIC DNA]</scope>
    <source>
        <strain evidence="1 2">IMV 1140</strain>
    </source>
</reference>
<gene>
    <name evidence="1" type="ORF">N8T08_006693</name>
</gene>
<protein>
    <submittedName>
        <fullName evidence="1">Uncharacterized protein</fullName>
    </submittedName>
</protein>
<dbReference type="EMBL" id="JAOPJF010000040">
    <property type="protein sequence ID" value="KAK1143365.1"/>
    <property type="molecule type" value="Genomic_DNA"/>
</dbReference>
<evidence type="ECO:0000313" key="2">
    <source>
        <dbReference type="Proteomes" id="UP001177260"/>
    </source>
</evidence>
<keyword evidence="2" id="KW-1185">Reference proteome</keyword>
<name>A0ACC3AZU1_9EURO</name>
<accession>A0ACC3AZU1</accession>
<organism evidence="1 2">
    <name type="scientific">Aspergillus melleus</name>
    <dbReference type="NCBI Taxonomy" id="138277"/>
    <lineage>
        <taxon>Eukaryota</taxon>
        <taxon>Fungi</taxon>
        <taxon>Dikarya</taxon>
        <taxon>Ascomycota</taxon>
        <taxon>Pezizomycotina</taxon>
        <taxon>Eurotiomycetes</taxon>
        <taxon>Eurotiomycetidae</taxon>
        <taxon>Eurotiales</taxon>
        <taxon>Aspergillaceae</taxon>
        <taxon>Aspergillus</taxon>
        <taxon>Aspergillus subgen. Circumdati</taxon>
    </lineage>
</organism>
<proteinExistence type="predicted"/>
<comment type="caution">
    <text evidence="1">The sequence shown here is derived from an EMBL/GenBank/DDBJ whole genome shotgun (WGS) entry which is preliminary data.</text>
</comment>
<evidence type="ECO:0000313" key="1">
    <source>
        <dbReference type="EMBL" id="KAK1143365.1"/>
    </source>
</evidence>
<dbReference type="Proteomes" id="UP001177260">
    <property type="component" value="Unassembled WGS sequence"/>
</dbReference>